<evidence type="ECO:0000259" key="1">
    <source>
        <dbReference type="Pfam" id="PF22818"/>
    </source>
</evidence>
<dbReference type="AlphaFoldDB" id="A0A1H2WPG9"/>
<dbReference type="InterPro" id="IPR054545">
    <property type="entry name" value="ApeI-like"/>
</dbReference>
<comment type="caution">
    <text evidence="2">The sequence shown here is derived from an EMBL/GenBank/DDBJ whole genome shotgun (WGS) entry which is preliminary data.</text>
</comment>
<keyword evidence="3" id="KW-1185">Reference proteome</keyword>
<dbReference type="OrthoDB" id="9772788at2"/>
<sequence length="121" mass="13551">MLDDFYTLNQIAPQGEGKYICRITLNPAHPIFAGHFPGNPITPGVCMLQIIKELTEKITQKKLFLSKTSQVKFMTLINPHTAGELSLQMELIEQPETIVVKNITSFGDTIALKLTNTYKIC</sequence>
<dbReference type="RefSeq" id="WP_016420781.1">
    <property type="nucleotide sequence ID" value="NZ_CAJPRD010000024.1"/>
</dbReference>
<dbReference type="Pfam" id="PF22818">
    <property type="entry name" value="ApeI-like"/>
    <property type="match status" value="1"/>
</dbReference>
<protein>
    <submittedName>
        <fullName evidence="2">3-hydroxyacyl-[acyl-carrier-protein] dehydratase</fullName>
    </submittedName>
</protein>
<name>A0A1H2WPG9_9FLAO</name>
<evidence type="ECO:0000313" key="2">
    <source>
        <dbReference type="EMBL" id="SDW82550.1"/>
    </source>
</evidence>
<dbReference type="GO" id="GO:0016829">
    <property type="term" value="F:lyase activity"/>
    <property type="evidence" value="ECO:0007669"/>
    <property type="project" value="UniProtKB-KW"/>
</dbReference>
<accession>A0A1H2WPG9</accession>
<gene>
    <name evidence="2" type="ORF">SAMN05444420_104163</name>
</gene>
<dbReference type="SUPFAM" id="SSF54637">
    <property type="entry name" value="Thioesterase/thiol ester dehydrase-isomerase"/>
    <property type="match status" value="1"/>
</dbReference>
<dbReference type="InterPro" id="IPR029069">
    <property type="entry name" value="HotDog_dom_sf"/>
</dbReference>
<evidence type="ECO:0000313" key="3">
    <source>
        <dbReference type="Proteomes" id="UP000182771"/>
    </source>
</evidence>
<dbReference type="EMBL" id="FNND01000004">
    <property type="protein sequence ID" value="SDW82550.1"/>
    <property type="molecule type" value="Genomic_DNA"/>
</dbReference>
<dbReference type="Gene3D" id="3.10.129.10">
    <property type="entry name" value="Hotdog Thioesterase"/>
    <property type="match status" value="1"/>
</dbReference>
<feature type="domain" description="ApeI dehydratase-like" evidence="1">
    <location>
        <begin position="16"/>
        <end position="90"/>
    </location>
</feature>
<proteinExistence type="predicted"/>
<dbReference type="Proteomes" id="UP000182771">
    <property type="component" value="Unassembled WGS sequence"/>
</dbReference>
<dbReference type="GeneID" id="85017317"/>
<organism evidence="2 3">
    <name type="scientific">Capnocytophaga granulosa</name>
    <dbReference type="NCBI Taxonomy" id="45242"/>
    <lineage>
        <taxon>Bacteria</taxon>
        <taxon>Pseudomonadati</taxon>
        <taxon>Bacteroidota</taxon>
        <taxon>Flavobacteriia</taxon>
        <taxon>Flavobacteriales</taxon>
        <taxon>Flavobacteriaceae</taxon>
        <taxon>Capnocytophaga</taxon>
    </lineage>
</organism>
<reference evidence="2 3" key="1">
    <citation type="submission" date="2016-10" db="EMBL/GenBank/DDBJ databases">
        <authorList>
            <person name="Varghese N."/>
            <person name="Submissions S."/>
        </authorList>
    </citation>
    <scope>NUCLEOTIDE SEQUENCE [LARGE SCALE GENOMIC DNA]</scope>
    <source>
        <strain evidence="2 3">DSM 11449</strain>
    </source>
</reference>